<dbReference type="GO" id="GO:0004674">
    <property type="term" value="F:protein serine/threonine kinase activity"/>
    <property type="evidence" value="ECO:0007669"/>
    <property type="project" value="UniProtKB-KW"/>
</dbReference>
<dbReference type="GO" id="GO:0005524">
    <property type="term" value="F:ATP binding"/>
    <property type="evidence" value="ECO:0007669"/>
    <property type="project" value="UniProtKB-UniRule"/>
</dbReference>
<dbReference type="EMBL" id="KN824282">
    <property type="protein sequence ID" value="KIM31415.1"/>
    <property type="molecule type" value="Genomic_DNA"/>
</dbReference>
<feature type="compositionally biased region" description="Low complexity" evidence="8">
    <location>
        <begin position="853"/>
        <end position="868"/>
    </location>
</feature>
<feature type="region of interest" description="Disordered" evidence="8">
    <location>
        <begin position="1"/>
        <end position="67"/>
    </location>
</feature>
<dbReference type="GO" id="GO:0005737">
    <property type="term" value="C:cytoplasm"/>
    <property type="evidence" value="ECO:0007669"/>
    <property type="project" value="TreeGrafter"/>
</dbReference>
<dbReference type="STRING" id="933852.A0A0C3B3L1"/>
<dbReference type="PROSITE" id="PS00107">
    <property type="entry name" value="PROTEIN_KINASE_ATP"/>
    <property type="match status" value="1"/>
</dbReference>
<dbReference type="PANTHER" id="PTHR24058:SF17">
    <property type="entry name" value="HOMEODOMAIN INTERACTING PROTEIN KINASE, ISOFORM D"/>
    <property type="match status" value="1"/>
</dbReference>
<evidence type="ECO:0000256" key="6">
    <source>
        <dbReference type="ARBA" id="ARBA00022840"/>
    </source>
</evidence>
<dbReference type="PROSITE" id="PS50011">
    <property type="entry name" value="PROTEIN_KINASE_DOM"/>
    <property type="match status" value="1"/>
</dbReference>
<keyword evidence="3" id="KW-0808">Transferase</keyword>
<name>A0A0C3B3L1_SERVB</name>
<evidence type="ECO:0000256" key="3">
    <source>
        <dbReference type="ARBA" id="ARBA00022679"/>
    </source>
</evidence>
<dbReference type="SMART" id="SM00220">
    <property type="entry name" value="S_TKc"/>
    <property type="match status" value="1"/>
</dbReference>
<feature type="compositionally biased region" description="Low complexity" evidence="8">
    <location>
        <begin position="47"/>
        <end position="59"/>
    </location>
</feature>
<reference evidence="11" key="2">
    <citation type="submission" date="2015-01" db="EMBL/GenBank/DDBJ databases">
        <title>Evolutionary Origins and Diversification of the Mycorrhizal Mutualists.</title>
        <authorList>
            <consortium name="DOE Joint Genome Institute"/>
            <consortium name="Mycorrhizal Genomics Consortium"/>
            <person name="Kohler A."/>
            <person name="Kuo A."/>
            <person name="Nagy L.G."/>
            <person name="Floudas D."/>
            <person name="Copeland A."/>
            <person name="Barry K.W."/>
            <person name="Cichocki N."/>
            <person name="Veneault-Fourrey C."/>
            <person name="LaButti K."/>
            <person name="Lindquist E.A."/>
            <person name="Lipzen A."/>
            <person name="Lundell T."/>
            <person name="Morin E."/>
            <person name="Murat C."/>
            <person name="Riley R."/>
            <person name="Ohm R."/>
            <person name="Sun H."/>
            <person name="Tunlid A."/>
            <person name="Henrissat B."/>
            <person name="Grigoriev I.V."/>
            <person name="Hibbett D.S."/>
            <person name="Martin F."/>
        </authorList>
    </citation>
    <scope>NUCLEOTIDE SEQUENCE [LARGE SCALE GENOMIC DNA]</scope>
    <source>
        <strain evidence="11">MAFF 305830</strain>
    </source>
</reference>
<feature type="region of interest" description="Disordered" evidence="8">
    <location>
        <begin position="679"/>
        <end position="759"/>
    </location>
</feature>
<feature type="compositionally biased region" description="Low complexity" evidence="8">
    <location>
        <begin position="729"/>
        <end position="752"/>
    </location>
</feature>
<dbReference type="Pfam" id="PF00069">
    <property type="entry name" value="Pkinase"/>
    <property type="match status" value="1"/>
</dbReference>
<dbReference type="SUPFAM" id="SSF56112">
    <property type="entry name" value="Protein kinase-like (PK-like)"/>
    <property type="match status" value="1"/>
</dbReference>
<evidence type="ECO:0000259" key="9">
    <source>
        <dbReference type="PROSITE" id="PS50011"/>
    </source>
</evidence>
<feature type="region of interest" description="Disordered" evidence="8">
    <location>
        <begin position="171"/>
        <end position="190"/>
    </location>
</feature>
<keyword evidence="2" id="KW-0723">Serine/threonine-protein kinase</keyword>
<proteinExistence type="inferred from homology"/>
<feature type="compositionally biased region" description="Polar residues" evidence="8">
    <location>
        <begin position="923"/>
        <end position="932"/>
    </location>
</feature>
<dbReference type="FunFam" id="3.30.200.20:FF:000087">
    <property type="entry name" value="Dual specificity tyrosine-phosphorylation-regulated kinase 1A"/>
    <property type="match status" value="1"/>
</dbReference>
<feature type="compositionally biased region" description="Low complexity" evidence="8">
    <location>
        <begin position="937"/>
        <end position="950"/>
    </location>
</feature>
<dbReference type="InterPro" id="IPR050494">
    <property type="entry name" value="Ser_Thr_dual-spec_kinase"/>
</dbReference>
<evidence type="ECO:0000256" key="2">
    <source>
        <dbReference type="ARBA" id="ARBA00022527"/>
    </source>
</evidence>
<feature type="compositionally biased region" description="Polar residues" evidence="8">
    <location>
        <begin position="1048"/>
        <end position="1069"/>
    </location>
</feature>
<feature type="region of interest" description="Disordered" evidence="8">
    <location>
        <begin position="591"/>
        <end position="614"/>
    </location>
</feature>
<dbReference type="Gene3D" id="1.10.510.10">
    <property type="entry name" value="Transferase(Phosphotransferase) domain 1"/>
    <property type="match status" value="1"/>
</dbReference>
<dbReference type="OrthoDB" id="9332038at2759"/>
<keyword evidence="5" id="KW-0418">Kinase</keyword>
<feature type="region of interest" description="Disordered" evidence="8">
    <location>
        <begin position="1045"/>
        <end position="1093"/>
    </location>
</feature>
<feature type="region of interest" description="Disordered" evidence="8">
    <location>
        <begin position="830"/>
        <end position="873"/>
    </location>
</feature>
<feature type="domain" description="Protein kinase" evidence="9">
    <location>
        <begin position="217"/>
        <end position="571"/>
    </location>
</feature>
<dbReference type="AlphaFoldDB" id="A0A0C3B3L1"/>
<feature type="region of interest" description="Disordered" evidence="8">
    <location>
        <begin position="895"/>
        <end position="1025"/>
    </location>
</feature>
<feature type="compositionally biased region" description="Polar residues" evidence="8">
    <location>
        <begin position="679"/>
        <end position="702"/>
    </location>
</feature>
<dbReference type="HOGENOM" id="CLU_000288_88_0_1"/>
<keyword evidence="4 7" id="KW-0547">Nucleotide-binding</keyword>
<feature type="compositionally biased region" description="Low complexity" evidence="8">
    <location>
        <begin position="902"/>
        <end position="917"/>
    </location>
</feature>
<dbReference type="PROSITE" id="PS00108">
    <property type="entry name" value="PROTEIN_KINASE_ST"/>
    <property type="match status" value="1"/>
</dbReference>
<feature type="region of interest" description="Disordered" evidence="8">
    <location>
        <begin position="629"/>
        <end position="662"/>
    </location>
</feature>
<dbReference type="InterPro" id="IPR011009">
    <property type="entry name" value="Kinase-like_dom_sf"/>
</dbReference>
<accession>A0A0C3B3L1</accession>
<evidence type="ECO:0000313" key="10">
    <source>
        <dbReference type="EMBL" id="KIM31415.1"/>
    </source>
</evidence>
<dbReference type="InterPro" id="IPR017441">
    <property type="entry name" value="Protein_kinase_ATP_BS"/>
</dbReference>
<evidence type="ECO:0000256" key="1">
    <source>
        <dbReference type="ARBA" id="ARBA00008867"/>
    </source>
</evidence>
<evidence type="ECO:0000256" key="7">
    <source>
        <dbReference type="PROSITE-ProRule" id="PRU10141"/>
    </source>
</evidence>
<feature type="compositionally biased region" description="Basic and acidic residues" evidence="8">
    <location>
        <begin position="1080"/>
        <end position="1093"/>
    </location>
</feature>
<sequence length="1093" mass="118447">MDDEGSGLPIYHGQGHPRNNALGYYNAPTHDYSRSQPHNAQPPPPASSSTGPATSGQPSQPAANLSFYPSSVASNDYYTRHDPYAPSALYGAQHVVRNPASTPSSPYYYNNDHHINLDPPSPAPIRKAAGFRTVRDARDLRPSLHSPHAAALKALTTNISATFNRCNPQFSYESSTNPRRVLTKPSKPAHNDGYDNDDYDYILYVNDLLGGEDGHKYLILDVLGQGTFGQVVKCQNIRTNEIVAVKVVKNKPAYFNQSMMEVTILEMLNKEHDPHDEHHILRLRDSFIHKSHLCLVFELLSSNLYELIKQNSFSGLSTQLVKVFTAQLLDSLTVLKEARLIHCDLKPENILLKSLQSPQIKIIDFGSACHEKQTVYTYIQSRFYRSPEVLLGVPYTSAIDMWSLGCIAVELFLGLPLFPGTSEYNQITRIVEMLGYALLATSTLIIYQASRPAPTTPVLPPQHMLDSGKQTSQFFDSYVDTYGRKRYQLKSLEKYSREHNTNEQPGKKYFTHNTLPEIIKAAPIPAQRAKPQEAEKEQYSRLAFIDFVQGLLNLDPLMRWTPQQARTHPFITGEKFTGPFVPLGSRVALQGSAHDRPYGGLPPSQPQGTRAYKSAASYNQHLNQHQATTAAAAAAVSSPTNGSAPYRNPYLPAANNQQPAQPGSLVTVVQAVDGALEGYSSSVPSSAGTQPTYHSGTGQGAQRLQHHHSQTGPHGHSYYGGQGGGNATSSSYNYQQQQQQQSHSQGSSQSSQHRGRAATTNHMDVVPPAIARIANMGVDHSGIGRNTLTPVLKRDEREWVRQNQAGGPPQSTYPQLEYLQQQAERMPNTWGPRMYHSSGGSGGQKMALNVNTSGSQQSHSGPQSASQFQPPPAAHVIDSQERPVGLRDVMSSVRSAAGTGMSSGQSLDSSGASASISTPPLAYTSTSTSNTGHRYGSNSSNSYQQTSSSSLPYDQYEARPSSGTPGGGSSGDLFQIHTPLQPNQYQPAYSGSTGQSNSMRSGPQATQQRQNTMGSGGSNVGVGTSGSQASAGSFYAPGVSPALGGPAGQSTYQPAQQQQRSLYGAQINQPPLAAGGIGADGRRLPNEMDVWSR</sequence>
<evidence type="ECO:0000256" key="8">
    <source>
        <dbReference type="SAM" id="MobiDB-lite"/>
    </source>
</evidence>
<dbReference type="PANTHER" id="PTHR24058">
    <property type="entry name" value="DUAL SPECIFICITY PROTEIN KINASE"/>
    <property type="match status" value="1"/>
</dbReference>
<reference evidence="10 11" key="1">
    <citation type="submission" date="2014-04" db="EMBL/GenBank/DDBJ databases">
        <authorList>
            <consortium name="DOE Joint Genome Institute"/>
            <person name="Kuo A."/>
            <person name="Zuccaro A."/>
            <person name="Kohler A."/>
            <person name="Nagy L.G."/>
            <person name="Floudas D."/>
            <person name="Copeland A."/>
            <person name="Barry K.W."/>
            <person name="Cichocki N."/>
            <person name="Veneault-Fourrey C."/>
            <person name="LaButti K."/>
            <person name="Lindquist E.A."/>
            <person name="Lipzen A."/>
            <person name="Lundell T."/>
            <person name="Morin E."/>
            <person name="Murat C."/>
            <person name="Sun H."/>
            <person name="Tunlid A."/>
            <person name="Henrissat B."/>
            <person name="Grigoriev I.V."/>
            <person name="Hibbett D.S."/>
            <person name="Martin F."/>
            <person name="Nordberg H.P."/>
            <person name="Cantor M.N."/>
            <person name="Hua S.X."/>
        </authorList>
    </citation>
    <scope>NUCLEOTIDE SEQUENCE [LARGE SCALE GENOMIC DNA]</scope>
    <source>
        <strain evidence="10 11">MAFF 305830</strain>
    </source>
</reference>
<dbReference type="InterPro" id="IPR008271">
    <property type="entry name" value="Ser/Thr_kinase_AS"/>
</dbReference>
<feature type="compositionally biased region" description="Gly residues" evidence="8">
    <location>
        <begin position="1014"/>
        <end position="1024"/>
    </location>
</feature>
<protein>
    <recommendedName>
        <fullName evidence="9">Protein kinase domain-containing protein</fullName>
    </recommendedName>
</protein>
<feature type="binding site" evidence="7">
    <location>
        <position position="246"/>
    </location>
    <ligand>
        <name>ATP</name>
        <dbReference type="ChEBI" id="CHEBI:30616"/>
    </ligand>
</feature>
<dbReference type="Proteomes" id="UP000054097">
    <property type="component" value="Unassembled WGS sequence"/>
</dbReference>
<feature type="compositionally biased region" description="Polar residues" evidence="8">
    <location>
        <begin position="978"/>
        <end position="1010"/>
    </location>
</feature>
<dbReference type="GO" id="GO:0004713">
    <property type="term" value="F:protein tyrosine kinase activity"/>
    <property type="evidence" value="ECO:0007669"/>
    <property type="project" value="TreeGrafter"/>
</dbReference>
<organism evidence="10 11">
    <name type="scientific">Serendipita vermifera MAFF 305830</name>
    <dbReference type="NCBI Taxonomy" id="933852"/>
    <lineage>
        <taxon>Eukaryota</taxon>
        <taxon>Fungi</taxon>
        <taxon>Dikarya</taxon>
        <taxon>Basidiomycota</taxon>
        <taxon>Agaricomycotina</taxon>
        <taxon>Agaricomycetes</taxon>
        <taxon>Sebacinales</taxon>
        <taxon>Serendipitaceae</taxon>
        <taxon>Serendipita</taxon>
    </lineage>
</organism>
<dbReference type="Gene3D" id="3.30.200.20">
    <property type="entry name" value="Phosphorylase Kinase, domain 1"/>
    <property type="match status" value="1"/>
</dbReference>
<gene>
    <name evidence="10" type="ORF">M408DRAFT_21454</name>
</gene>
<evidence type="ECO:0000313" key="11">
    <source>
        <dbReference type="Proteomes" id="UP000054097"/>
    </source>
</evidence>
<dbReference type="GO" id="GO:0005634">
    <property type="term" value="C:nucleus"/>
    <property type="evidence" value="ECO:0007669"/>
    <property type="project" value="TreeGrafter"/>
</dbReference>
<keyword evidence="6 7" id="KW-0067">ATP-binding</keyword>
<dbReference type="CDD" id="cd14212">
    <property type="entry name" value="PKc_YAK1"/>
    <property type="match status" value="1"/>
</dbReference>
<evidence type="ECO:0000256" key="4">
    <source>
        <dbReference type="ARBA" id="ARBA00022741"/>
    </source>
</evidence>
<evidence type="ECO:0000256" key="5">
    <source>
        <dbReference type="ARBA" id="ARBA00022777"/>
    </source>
</evidence>
<dbReference type="InterPro" id="IPR000719">
    <property type="entry name" value="Prot_kinase_dom"/>
</dbReference>
<keyword evidence="11" id="KW-1185">Reference proteome</keyword>
<comment type="similarity">
    <text evidence="1">Belongs to the protein kinase superfamily. CMGC Ser/Thr protein kinase family. MNB/DYRK subfamily.</text>
</comment>